<dbReference type="SUPFAM" id="SSF53223">
    <property type="entry name" value="Aminoacid dehydrogenase-like, N-terminal domain"/>
    <property type="match status" value="1"/>
</dbReference>
<dbReference type="InterPro" id="IPR020630">
    <property type="entry name" value="THF_DH/CycHdrlase_cat_dom"/>
</dbReference>
<comment type="caution">
    <text evidence="3">The sequence shown here is derived from an EMBL/GenBank/DDBJ whole genome shotgun (WGS) entry which is preliminary data.</text>
</comment>
<dbReference type="AlphaFoldDB" id="A0A5D0MM21"/>
<dbReference type="GO" id="GO:0009113">
    <property type="term" value="P:purine nucleobase biosynthetic process"/>
    <property type="evidence" value="ECO:0007669"/>
    <property type="project" value="TreeGrafter"/>
</dbReference>
<dbReference type="GO" id="GO:0004487">
    <property type="term" value="F:methylenetetrahydrofolate dehydrogenase (NAD+) activity"/>
    <property type="evidence" value="ECO:0007669"/>
    <property type="project" value="TreeGrafter"/>
</dbReference>
<dbReference type="EMBL" id="VSIX01000032">
    <property type="protein sequence ID" value="TYB31629.1"/>
    <property type="molecule type" value="Genomic_DNA"/>
</dbReference>
<dbReference type="PANTHER" id="PTHR48099">
    <property type="entry name" value="C-1-TETRAHYDROFOLATE SYNTHASE, CYTOPLASMIC-RELATED"/>
    <property type="match status" value="1"/>
</dbReference>
<evidence type="ECO:0000313" key="3">
    <source>
        <dbReference type="EMBL" id="TYB31629.1"/>
    </source>
</evidence>
<dbReference type="InterPro" id="IPR020631">
    <property type="entry name" value="THF_DH/CycHdrlase_NAD-bd_dom"/>
</dbReference>
<evidence type="ECO:0000259" key="1">
    <source>
        <dbReference type="Pfam" id="PF00763"/>
    </source>
</evidence>
<keyword evidence="4" id="KW-1185">Reference proteome</keyword>
<dbReference type="Pfam" id="PF00763">
    <property type="entry name" value="THF_DHG_CYH"/>
    <property type="match status" value="1"/>
</dbReference>
<dbReference type="Gene3D" id="3.40.50.10860">
    <property type="entry name" value="Leucine Dehydrogenase, chain A, domain 1"/>
    <property type="match status" value="1"/>
</dbReference>
<name>A0A5D0MM21_9BACT</name>
<dbReference type="SUPFAM" id="SSF51735">
    <property type="entry name" value="NAD(P)-binding Rossmann-fold domains"/>
    <property type="match status" value="1"/>
</dbReference>
<reference evidence="3" key="1">
    <citation type="submission" date="2019-08" db="EMBL/GenBank/DDBJ databases">
        <title>Genomic characterization of a novel candidate phylum (ARYD3) from a high temperature, high salinity tertiary oil reservoir in north central Oklahoma, USA.</title>
        <authorList>
            <person name="Youssef N.H."/>
            <person name="Yadav A."/>
            <person name="Elshahed M.S."/>
        </authorList>
    </citation>
    <scope>NUCLEOTIDE SEQUENCE [LARGE SCALE GENOMIC DNA]</scope>
    <source>
        <strain evidence="3">ARYD3</strain>
    </source>
</reference>
<dbReference type="GO" id="GO:0005829">
    <property type="term" value="C:cytosol"/>
    <property type="evidence" value="ECO:0007669"/>
    <property type="project" value="TreeGrafter"/>
</dbReference>
<protein>
    <submittedName>
        <fullName evidence="3">Bifunctional 5,10-methylenetetrahydrofolate dehydrogenase/5,10-methenyltetrahydrofolate cyclohydrolase</fullName>
    </submittedName>
</protein>
<dbReference type="Gene3D" id="3.40.50.720">
    <property type="entry name" value="NAD(P)-binding Rossmann-like Domain"/>
    <property type="match status" value="1"/>
</dbReference>
<dbReference type="InterPro" id="IPR046346">
    <property type="entry name" value="Aminoacid_DH-like_N_sf"/>
</dbReference>
<accession>A0A5D0MM21</accession>
<dbReference type="Pfam" id="PF02882">
    <property type="entry name" value="THF_DHG_CYH_C"/>
    <property type="match status" value="1"/>
</dbReference>
<evidence type="ECO:0000313" key="4">
    <source>
        <dbReference type="Proteomes" id="UP000324143"/>
    </source>
</evidence>
<proteinExistence type="predicted"/>
<feature type="domain" description="Tetrahydrofolate dehydrogenase/cyclohydrolase catalytic" evidence="1">
    <location>
        <begin position="14"/>
        <end position="120"/>
    </location>
</feature>
<sequence>MKTKKKIINIKNIIEKYEKPELIKHLNFYSQHNINPKMCAILTTDDPGSLSYMKGIKTFCKKYNITFKDYYIDQKKKLEELIYELNSDREVDGIMIMYPTAFDIKDTFFMNLIDDGKDLEGLTKTHLGYLVQYKKFLNTNKKRKLIIPPTPKGILYIFKKFSRDYEEYKKKNGNYPNKLTYNPFKIERKKITIINDSIAVGRSLSLMLLNENGSVRVCHEYTNFEDILKSVELSDIIISAVPNKNFTIPTDSIPSESIVIDLSFVGNFDYPNIFDKVYRIAPKWNLAEKGNRINDMTLFRLISNLFYLINLNLSDSLLNKLYNE</sequence>
<dbReference type="GO" id="GO:0035999">
    <property type="term" value="P:tetrahydrofolate interconversion"/>
    <property type="evidence" value="ECO:0007669"/>
    <property type="project" value="TreeGrafter"/>
</dbReference>
<dbReference type="GO" id="GO:0004488">
    <property type="term" value="F:methylenetetrahydrofolate dehydrogenase (NADP+) activity"/>
    <property type="evidence" value="ECO:0007669"/>
    <property type="project" value="InterPro"/>
</dbReference>
<dbReference type="Proteomes" id="UP000324143">
    <property type="component" value="Unassembled WGS sequence"/>
</dbReference>
<dbReference type="GO" id="GO:0004477">
    <property type="term" value="F:methenyltetrahydrofolate cyclohydrolase activity"/>
    <property type="evidence" value="ECO:0007669"/>
    <property type="project" value="TreeGrafter"/>
</dbReference>
<gene>
    <name evidence="3" type="ORF">FXF47_03260</name>
</gene>
<dbReference type="PANTHER" id="PTHR48099:SF3">
    <property type="entry name" value="METHYLENETETRAHYDROFOLATE DEHYDROGENASE [NAD(+)]"/>
    <property type="match status" value="1"/>
</dbReference>
<evidence type="ECO:0000259" key="2">
    <source>
        <dbReference type="Pfam" id="PF02882"/>
    </source>
</evidence>
<organism evidence="3 4">
    <name type="scientific">Candidatus Mcinerneyibacterium aminivorans</name>
    <dbReference type="NCBI Taxonomy" id="2703815"/>
    <lineage>
        <taxon>Bacteria</taxon>
        <taxon>Candidatus Macinerneyibacteriota</taxon>
        <taxon>Candidatus Mcinerneyibacteria</taxon>
        <taxon>Candidatus Mcinerneyibacteriales</taxon>
        <taxon>Candidatus Mcinerneyibacteriaceae</taxon>
        <taxon>Candidatus Mcinerneyibacterium</taxon>
    </lineage>
</organism>
<dbReference type="InterPro" id="IPR036291">
    <property type="entry name" value="NAD(P)-bd_dom_sf"/>
</dbReference>
<feature type="domain" description="Tetrahydrofolate dehydrogenase/cyclohydrolase NAD(P)-binding" evidence="2">
    <location>
        <begin position="183"/>
        <end position="263"/>
    </location>
</feature>